<dbReference type="InterPro" id="IPR002293">
    <property type="entry name" value="AA/rel_permease1"/>
</dbReference>
<dbReference type="GO" id="GO:0016020">
    <property type="term" value="C:membrane"/>
    <property type="evidence" value="ECO:0007669"/>
    <property type="project" value="UniProtKB-SubCell"/>
</dbReference>
<feature type="transmembrane region" description="Helical" evidence="6">
    <location>
        <begin position="412"/>
        <end position="430"/>
    </location>
</feature>
<keyword evidence="8" id="KW-1185">Reference proteome</keyword>
<feature type="transmembrane region" description="Helical" evidence="6">
    <location>
        <begin position="436"/>
        <end position="454"/>
    </location>
</feature>
<evidence type="ECO:0000256" key="5">
    <source>
        <dbReference type="SAM" id="MobiDB-lite"/>
    </source>
</evidence>
<evidence type="ECO:0000256" key="3">
    <source>
        <dbReference type="ARBA" id="ARBA00022989"/>
    </source>
</evidence>
<dbReference type="InterPro" id="IPR053153">
    <property type="entry name" value="APC_K+_Transporter"/>
</dbReference>
<dbReference type="RefSeq" id="WP_052604025.1">
    <property type="nucleotide sequence ID" value="NZ_JXYS01000003.1"/>
</dbReference>
<evidence type="ECO:0000313" key="8">
    <source>
        <dbReference type="Proteomes" id="UP000032360"/>
    </source>
</evidence>
<keyword evidence="2 6" id="KW-0812">Transmembrane</keyword>
<dbReference type="PANTHER" id="PTHR47704:SF1">
    <property type="entry name" value="POTASSIUM TRANSPORTER KIMA"/>
    <property type="match status" value="1"/>
</dbReference>
<evidence type="ECO:0008006" key="9">
    <source>
        <dbReference type="Google" id="ProtNLM"/>
    </source>
</evidence>
<dbReference type="AlphaFoldDB" id="A0A0D8HP65"/>
<dbReference type="EMBL" id="JXYS01000003">
    <property type="protein sequence ID" value="KJF18901.1"/>
    <property type="molecule type" value="Genomic_DNA"/>
</dbReference>
<reference evidence="7 8" key="1">
    <citation type="submission" date="2015-01" db="EMBL/GenBank/DDBJ databases">
        <title>Draft genome of the acidophilic iron oxidizer Acidithrix ferrooxidans strain Py-F3.</title>
        <authorList>
            <person name="Poehlein A."/>
            <person name="Eisen S."/>
            <person name="Schloemann M."/>
            <person name="Johnson B.D."/>
            <person name="Daniel R."/>
            <person name="Muehling M."/>
        </authorList>
    </citation>
    <scope>NUCLEOTIDE SEQUENCE [LARGE SCALE GENOMIC DNA]</scope>
    <source>
        <strain evidence="7 8">Py-F3</strain>
    </source>
</reference>
<feature type="transmembrane region" description="Helical" evidence="6">
    <location>
        <begin position="499"/>
        <end position="517"/>
    </location>
</feature>
<dbReference type="PANTHER" id="PTHR47704">
    <property type="entry name" value="POTASSIUM TRANSPORTER KIMA"/>
    <property type="match status" value="1"/>
</dbReference>
<dbReference type="GO" id="GO:0022857">
    <property type="term" value="F:transmembrane transporter activity"/>
    <property type="evidence" value="ECO:0007669"/>
    <property type="project" value="InterPro"/>
</dbReference>
<feature type="transmembrane region" description="Helical" evidence="6">
    <location>
        <begin position="102"/>
        <end position="134"/>
    </location>
</feature>
<feature type="region of interest" description="Disordered" evidence="5">
    <location>
        <begin position="1"/>
        <end position="34"/>
    </location>
</feature>
<feature type="transmembrane region" description="Helical" evidence="6">
    <location>
        <begin position="188"/>
        <end position="209"/>
    </location>
</feature>
<dbReference type="PATRIC" id="fig|1280514.3.peg.264"/>
<protein>
    <recommendedName>
        <fullName evidence="9">Amino acid permease</fullName>
    </recommendedName>
</protein>
<comment type="subcellular location">
    <subcellularLocation>
        <location evidence="1">Membrane</location>
        <topology evidence="1">Multi-pass membrane protein</topology>
    </subcellularLocation>
</comment>
<gene>
    <name evidence="7" type="ORF">AXFE_01880</name>
</gene>
<proteinExistence type="predicted"/>
<feature type="transmembrane region" description="Helical" evidence="6">
    <location>
        <begin position="313"/>
        <end position="335"/>
    </location>
</feature>
<dbReference type="Pfam" id="PF13520">
    <property type="entry name" value="AA_permease_2"/>
    <property type="match status" value="1"/>
</dbReference>
<keyword evidence="4 6" id="KW-0472">Membrane</keyword>
<organism evidence="7 8">
    <name type="scientific">Acidithrix ferrooxidans</name>
    <dbReference type="NCBI Taxonomy" id="1280514"/>
    <lineage>
        <taxon>Bacteria</taxon>
        <taxon>Bacillati</taxon>
        <taxon>Actinomycetota</taxon>
        <taxon>Acidimicrobiia</taxon>
        <taxon>Acidimicrobiales</taxon>
        <taxon>Acidimicrobiaceae</taxon>
        <taxon>Acidithrix</taxon>
    </lineage>
</organism>
<feature type="transmembrane region" description="Helical" evidence="6">
    <location>
        <begin position="474"/>
        <end position="493"/>
    </location>
</feature>
<evidence type="ECO:0000256" key="6">
    <source>
        <dbReference type="SAM" id="Phobius"/>
    </source>
</evidence>
<feature type="transmembrane region" description="Helical" evidence="6">
    <location>
        <begin position="269"/>
        <end position="292"/>
    </location>
</feature>
<evidence type="ECO:0000256" key="2">
    <source>
        <dbReference type="ARBA" id="ARBA00022692"/>
    </source>
</evidence>
<name>A0A0D8HP65_9ACTN</name>
<dbReference type="STRING" id="1280514.AXFE_01880"/>
<dbReference type="Gene3D" id="1.20.1740.10">
    <property type="entry name" value="Amino acid/polyamine transporter I"/>
    <property type="match status" value="1"/>
</dbReference>
<evidence type="ECO:0000256" key="4">
    <source>
        <dbReference type="ARBA" id="ARBA00023136"/>
    </source>
</evidence>
<evidence type="ECO:0000313" key="7">
    <source>
        <dbReference type="EMBL" id="KJF18901.1"/>
    </source>
</evidence>
<feature type="transmembrane region" description="Helical" evidence="6">
    <location>
        <begin position="161"/>
        <end position="182"/>
    </location>
</feature>
<sequence>MPESNPKVPPLSKGEEGPAGDGRGERFRGARSFESQPTTLAPLGSYDLPESRIYRLKNKFLGKPLVNEDLKGERLGNFTAMAVLSSDVISSSAYATEEILTILVPVIGVAAFSMVLPISILILIILVTVAASYFQVIKAYPKAGGAYVVARDNFGPRIAQIAAVAIMIDYTITVAVSVAAGVDAISSAVPALAPYNLELSLLFVLVLAYGNLRGIKEAGRLFALPAYFFILNMFVMLGWGIYKALSGQLHPLSTHVPGGYHLGHPGSGLLMGASLFIFLQAFANGGSAVTGIEAVSNGVSLFRAPQWKNAQRVLMYMAIILGTLFFGLSILASYIHPVPRISGTPTVISVIAKTVYGSSTFGTVMYYLLQIGTYLILIFAANTSFNGFPFLVSFAAEDSFLPRQFLRRGHRLSFSNGIILLTVIAEVILIGTNASVNALIGLYAIGVFTGFTMAGTGMLKHHLREKEPGYKRGFVVNLIASILSFIVVIVFLVTKFTQGAWVVVVVGPILVYLFIRLNRQYVAEEERLEGDVALACEVPVLRKHKVILFVEELDLATARALQYARTLVPDEIRAVHIELDVKVARKLESDWSRLGVRRIDLEVVECSDRRIRRAALDVVAEAVSPGDAEVTALLPRRSYPGFFRRILHDRTADSIARVLSQLPHVNATIIPFQVNLPGKDRLRTSLRRKNETENEIKRAVGNTNTSPTSDVPGAIAIGSVVYRRPAKVVGRVKSVRVQSLDSIASLAVRLEDSSGGLMLVFPGKRRVPGIEPGKRLIAQGTVGDIDGHIAIMNPTFELLASESDASD</sequence>
<feature type="transmembrane region" description="Helical" evidence="6">
    <location>
        <begin position="221"/>
        <end position="242"/>
    </location>
</feature>
<accession>A0A0D8HP65</accession>
<comment type="caution">
    <text evidence="7">The sequence shown here is derived from an EMBL/GenBank/DDBJ whole genome shotgun (WGS) entry which is preliminary data.</text>
</comment>
<evidence type="ECO:0000256" key="1">
    <source>
        <dbReference type="ARBA" id="ARBA00004141"/>
    </source>
</evidence>
<dbReference type="Proteomes" id="UP000032360">
    <property type="component" value="Unassembled WGS sequence"/>
</dbReference>
<feature type="transmembrane region" description="Helical" evidence="6">
    <location>
        <begin position="364"/>
        <end position="391"/>
    </location>
</feature>
<keyword evidence="3 6" id="KW-1133">Transmembrane helix</keyword>